<dbReference type="PANTHER" id="PTHR43289">
    <property type="entry name" value="MITOGEN-ACTIVATED PROTEIN KINASE KINASE KINASE 20-RELATED"/>
    <property type="match status" value="1"/>
</dbReference>
<evidence type="ECO:0000256" key="6">
    <source>
        <dbReference type="ARBA" id="ARBA00022840"/>
    </source>
</evidence>
<dbReference type="SMART" id="SM00220">
    <property type="entry name" value="S_TKc"/>
    <property type="match status" value="1"/>
</dbReference>
<gene>
    <name evidence="11" type="ORF">Arub01_43010</name>
</gene>
<dbReference type="Gene3D" id="2.110.10.10">
    <property type="entry name" value="Hemopexin-like domain"/>
    <property type="match status" value="1"/>
</dbReference>
<sequence>MADSGGSRVLADRYVLLERLGSGGMGTVWRATDRLLSRTVAIKEMHLLATGEELDKQAARARREAHTIARISHPNVVNVYDLVEQDERLWLVMELVDGPSLKDHVKANGPMSPSAVADIGLQLLSALEAVHAAGVLHRDLKPGNVLLRRDGKAVLCDFGVAALAGAESITTTGAVVGSLGYIAPERLSGGHAGPPSDLFSLGVTLCALLSGRPPFARPEAAGVINAVLREDPEIPAAAGPLRALLEALLRKNPADRPSIAEAREMLRSLTTTATATPDVSKATRKWNTAPRRTLLGLAALLCAAVLLGVAVTTGVLMSRLGSEADALSGAVASARSSGQDSMDTTRPTPVDAVMPVPGDPGSTAPGDYWMFSDDTFIRFRAAKSDYPVRRRHTAVMRLKEWDDTFENLPESRKKIDAALPVPGSADEYWVFSGSRYIRIRLTKSGEKYEDTLVAGPRPLTDWKNAFGELTAKGIDAVMPTPDDPTQYWVFAGDQYVRTRLDGEGPGGQATYGPSGLDAWTGTFNRFPDFRQKIDAVLPVPGARNDYWVFSGTRYMKIRVTDVEYKDTVLEGLHNLLNWTALD</sequence>
<dbReference type="SUPFAM" id="SSF56112">
    <property type="entry name" value="Protein kinase-like (PK-like)"/>
    <property type="match status" value="1"/>
</dbReference>
<keyword evidence="3" id="KW-0808">Transferase</keyword>
<evidence type="ECO:0000256" key="7">
    <source>
        <dbReference type="PROSITE-ProRule" id="PRU10141"/>
    </source>
</evidence>
<feature type="compositionally biased region" description="Polar residues" evidence="8">
    <location>
        <begin position="334"/>
        <end position="347"/>
    </location>
</feature>
<evidence type="ECO:0000256" key="9">
    <source>
        <dbReference type="SAM" id="Phobius"/>
    </source>
</evidence>
<feature type="binding site" evidence="7">
    <location>
        <position position="43"/>
    </location>
    <ligand>
        <name>ATP</name>
        <dbReference type="ChEBI" id="CHEBI:30616"/>
    </ligand>
</feature>
<comment type="caution">
    <text evidence="11">The sequence shown here is derived from an EMBL/GenBank/DDBJ whole genome shotgun (WGS) entry which is preliminary data.</text>
</comment>
<dbReference type="CDD" id="cd14014">
    <property type="entry name" value="STKc_PknB_like"/>
    <property type="match status" value="1"/>
</dbReference>
<dbReference type="InterPro" id="IPR000719">
    <property type="entry name" value="Prot_kinase_dom"/>
</dbReference>
<keyword evidence="12" id="KW-1185">Reference proteome</keyword>
<evidence type="ECO:0000313" key="11">
    <source>
        <dbReference type="EMBL" id="GLW66057.1"/>
    </source>
</evidence>
<evidence type="ECO:0000256" key="3">
    <source>
        <dbReference type="ARBA" id="ARBA00022679"/>
    </source>
</evidence>
<keyword evidence="9" id="KW-0812">Transmembrane</keyword>
<dbReference type="EMBL" id="BSRZ01000012">
    <property type="protein sequence ID" value="GLW66057.1"/>
    <property type="molecule type" value="Genomic_DNA"/>
</dbReference>
<dbReference type="PANTHER" id="PTHR43289:SF6">
    <property type="entry name" value="SERINE_THREONINE-PROTEIN KINASE NEKL-3"/>
    <property type="match status" value="1"/>
</dbReference>
<accession>A0A9W6Q0J2</accession>
<keyword evidence="6 7" id="KW-0067">ATP-binding</keyword>
<dbReference type="InterPro" id="IPR036375">
    <property type="entry name" value="Hemopexin-like_dom_sf"/>
</dbReference>
<dbReference type="PROSITE" id="PS00107">
    <property type="entry name" value="PROTEIN_KINASE_ATP"/>
    <property type="match status" value="1"/>
</dbReference>
<feature type="domain" description="Protein kinase" evidence="10">
    <location>
        <begin position="14"/>
        <end position="266"/>
    </location>
</feature>
<evidence type="ECO:0000256" key="1">
    <source>
        <dbReference type="ARBA" id="ARBA00012513"/>
    </source>
</evidence>
<dbReference type="AlphaFoldDB" id="A0A9W6Q0J2"/>
<dbReference type="PROSITE" id="PS50011">
    <property type="entry name" value="PROTEIN_KINASE_DOM"/>
    <property type="match status" value="1"/>
</dbReference>
<dbReference type="Gene3D" id="1.10.510.10">
    <property type="entry name" value="Transferase(Phosphotransferase) domain 1"/>
    <property type="match status" value="1"/>
</dbReference>
<dbReference type="Proteomes" id="UP001165124">
    <property type="component" value="Unassembled WGS sequence"/>
</dbReference>
<dbReference type="Pfam" id="PF00069">
    <property type="entry name" value="Pkinase"/>
    <property type="match status" value="1"/>
</dbReference>
<keyword evidence="4 7" id="KW-0547">Nucleotide-binding</keyword>
<dbReference type="GO" id="GO:0005524">
    <property type="term" value="F:ATP binding"/>
    <property type="evidence" value="ECO:0007669"/>
    <property type="project" value="UniProtKB-UniRule"/>
</dbReference>
<dbReference type="InterPro" id="IPR011009">
    <property type="entry name" value="Kinase-like_dom_sf"/>
</dbReference>
<evidence type="ECO:0000259" key="10">
    <source>
        <dbReference type="PROSITE" id="PS50011"/>
    </source>
</evidence>
<dbReference type="SUPFAM" id="SSF50923">
    <property type="entry name" value="Hemopexin-like domain"/>
    <property type="match status" value="1"/>
</dbReference>
<evidence type="ECO:0000256" key="8">
    <source>
        <dbReference type="SAM" id="MobiDB-lite"/>
    </source>
</evidence>
<keyword evidence="9" id="KW-0472">Membrane</keyword>
<dbReference type="InterPro" id="IPR008271">
    <property type="entry name" value="Ser/Thr_kinase_AS"/>
</dbReference>
<keyword evidence="5" id="KW-0418">Kinase</keyword>
<reference evidence="11" key="1">
    <citation type="submission" date="2023-02" db="EMBL/GenBank/DDBJ databases">
        <title>Actinomadura rubrobrunea NBRC 14622.</title>
        <authorList>
            <person name="Ichikawa N."/>
            <person name="Sato H."/>
            <person name="Tonouchi N."/>
        </authorList>
    </citation>
    <scope>NUCLEOTIDE SEQUENCE</scope>
    <source>
        <strain evidence="11">NBRC 14622</strain>
    </source>
</reference>
<proteinExistence type="predicted"/>
<dbReference type="GO" id="GO:0004674">
    <property type="term" value="F:protein serine/threonine kinase activity"/>
    <property type="evidence" value="ECO:0007669"/>
    <property type="project" value="UniProtKB-KW"/>
</dbReference>
<keyword evidence="2" id="KW-0723">Serine/threonine-protein kinase</keyword>
<keyword evidence="9" id="KW-1133">Transmembrane helix</keyword>
<evidence type="ECO:0000256" key="4">
    <source>
        <dbReference type="ARBA" id="ARBA00022741"/>
    </source>
</evidence>
<feature type="transmembrane region" description="Helical" evidence="9">
    <location>
        <begin position="294"/>
        <end position="317"/>
    </location>
</feature>
<feature type="region of interest" description="Disordered" evidence="8">
    <location>
        <begin position="331"/>
        <end position="357"/>
    </location>
</feature>
<evidence type="ECO:0000256" key="5">
    <source>
        <dbReference type="ARBA" id="ARBA00022777"/>
    </source>
</evidence>
<dbReference type="Gene3D" id="3.30.200.20">
    <property type="entry name" value="Phosphorylase Kinase, domain 1"/>
    <property type="match status" value="1"/>
</dbReference>
<dbReference type="InterPro" id="IPR017441">
    <property type="entry name" value="Protein_kinase_ATP_BS"/>
</dbReference>
<dbReference type="EC" id="2.7.11.1" evidence="1"/>
<evidence type="ECO:0000313" key="12">
    <source>
        <dbReference type="Proteomes" id="UP001165124"/>
    </source>
</evidence>
<protein>
    <recommendedName>
        <fullName evidence="1">non-specific serine/threonine protein kinase</fullName>
        <ecNumber evidence="1">2.7.11.1</ecNumber>
    </recommendedName>
</protein>
<evidence type="ECO:0000256" key="2">
    <source>
        <dbReference type="ARBA" id="ARBA00022527"/>
    </source>
</evidence>
<dbReference type="PROSITE" id="PS00108">
    <property type="entry name" value="PROTEIN_KINASE_ST"/>
    <property type="match status" value="1"/>
</dbReference>
<organism evidence="11 12">
    <name type="scientific">Actinomadura rubrobrunea</name>
    <dbReference type="NCBI Taxonomy" id="115335"/>
    <lineage>
        <taxon>Bacteria</taxon>
        <taxon>Bacillati</taxon>
        <taxon>Actinomycetota</taxon>
        <taxon>Actinomycetes</taxon>
        <taxon>Streptosporangiales</taxon>
        <taxon>Thermomonosporaceae</taxon>
        <taxon>Actinomadura</taxon>
    </lineage>
</organism>
<name>A0A9W6Q0J2_9ACTN</name>